<dbReference type="EC" id="2.4.2.9" evidence="4"/>
<dbReference type="NCBIfam" id="TIGR01091">
    <property type="entry name" value="upp"/>
    <property type="match status" value="1"/>
</dbReference>
<evidence type="ECO:0000256" key="5">
    <source>
        <dbReference type="ARBA" id="ARBA00022533"/>
    </source>
</evidence>
<dbReference type="FunFam" id="3.40.50.2020:FF:000003">
    <property type="entry name" value="Uracil phosphoribosyltransferase"/>
    <property type="match status" value="1"/>
</dbReference>
<evidence type="ECO:0000256" key="3">
    <source>
        <dbReference type="ARBA" id="ARBA00009516"/>
    </source>
</evidence>
<keyword evidence="7 12" id="KW-0808">Transferase</keyword>
<dbReference type="EMBL" id="DF238010">
    <property type="protein sequence ID" value="GAQ92581.1"/>
    <property type="molecule type" value="Genomic_DNA"/>
</dbReference>
<dbReference type="NCBIfam" id="NF001097">
    <property type="entry name" value="PRK00129.1"/>
    <property type="match status" value="1"/>
</dbReference>
<dbReference type="GO" id="GO:0004845">
    <property type="term" value="F:uracil phosphoribosyltransferase activity"/>
    <property type="evidence" value="ECO:0007669"/>
    <property type="project" value="UniProtKB-EC"/>
</dbReference>
<dbReference type="GO" id="GO:0044206">
    <property type="term" value="P:UMP salvage"/>
    <property type="evidence" value="ECO:0007669"/>
    <property type="project" value="UniProtKB-UniPathway"/>
</dbReference>
<dbReference type="STRING" id="105231.A0A1Y1ITD2"/>
<dbReference type="Gene3D" id="3.40.50.2020">
    <property type="match status" value="1"/>
</dbReference>
<dbReference type="InterPro" id="IPR029057">
    <property type="entry name" value="PRTase-like"/>
</dbReference>
<dbReference type="InterPro" id="IPR050054">
    <property type="entry name" value="UPRTase/APRTase"/>
</dbReference>
<sequence>MATSALKLQITAGACQWVNTWQTRSGDQYLKSTRPRTILNEKKFLGSGGKLSENVAREKVYQQQKRSLVRSRQSPSGAGQMLVYVPPHPLIKHWMAVLRNKDTPQPIFRSALAELGRCLIYEALRDWLPMIETQVETPCGVADVAFIDPTEPVKVVPILRAGLVLIENSTTLLPAMQTYHLGYARDERTLKPRLYLNKLPPSFPQDSRILLADPMLATGGTIVAAIEELRSRGADVRLMRVVSAVCAPPALKLLSERYPGLKVYTGIIDPDLNDYGFIVPGLGDAGDRSFGT</sequence>
<keyword evidence="5" id="KW-0021">Allosteric enzyme</keyword>
<dbReference type="GO" id="GO:0006223">
    <property type="term" value="P:uracil salvage"/>
    <property type="evidence" value="ECO:0007669"/>
    <property type="project" value="InterPro"/>
</dbReference>
<dbReference type="InterPro" id="IPR000836">
    <property type="entry name" value="PRTase_dom"/>
</dbReference>
<organism evidence="12 13">
    <name type="scientific">Klebsormidium nitens</name>
    <name type="common">Green alga</name>
    <name type="synonym">Ulothrix nitens</name>
    <dbReference type="NCBI Taxonomy" id="105231"/>
    <lineage>
        <taxon>Eukaryota</taxon>
        <taxon>Viridiplantae</taxon>
        <taxon>Streptophyta</taxon>
        <taxon>Klebsormidiophyceae</taxon>
        <taxon>Klebsormidiales</taxon>
        <taxon>Klebsormidiaceae</taxon>
        <taxon>Klebsormidium</taxon>
    </lineage>
</organism>
<evidence type="ECO:0000256" key="4">
    <source>
        <dbReference type="ARBA" id="ARBA00011894"/>
    </source>
</evidence>
<protein>
    <recommendedName>
        <fullName evidence="4">uracil phosphoribosyltransferase</fullName>
        <ecNumber evidence="4">2.4.2.9</ecNumber>
    </recommendedName>
    <alternativeName>
        <fullName evidence="10">UMP pyrophosphorylase</fullName>
    </alternativeName>
</protein>
<evidence type="ECO:0000256" key="10">
    <source>
        <dbReference type="ARBA" id="ARBA00031082"/>
    </source>
</evidence>
<keyword evidence="13" id="KW-1185">Reference proteome</keyword>
<accession>A0A1Y1ITD2</accession>
<comment type="similarity">
    <text evidence="3">Belongs to the UPRTase family.</text>
</comment>
<proteinExistence type="inferred from homology"/>
<reference evidence="12 13" key="1">
    <citation type="journal article" date="2014" name="Nat. Commun.">
        <title>Klebsormidium flaccidum genome reveals primary factors for plant terrestrial adaptation.</title>
        <authorList>
            <person name="Hori K."/>
            <person name="Maruyama F."/>
            <person name="Fujisawa T."/>
            <person name="Togashi T."/>
            <person name="Yamamoto N."/>
            <person name="Seo M."/>
            <person name="Sato S."/>
            <person name="Yamada T."/>
            <person name="Mori H."/>
            <person name="Tajima N."/>
            <person name="Moriyama T."/>
            <person name="Ikeuchi M."/>
            <person name="Watanabe M."/>
            <person name="Wada H."/>
            <person name="Kobayashi K."/>
            <person name="Saito M."/>
            <person name="Masuda T."/>
            <person name="Sasaki-Sekimoto Y."/>
            <person name="Mashiguchi K."/>
            <person name="Awai K."/>
            <person name="Shimojima M."/>
            <person name="Masuda S."/>
            <person name="Iwai M."/>
            <person name="Nobusawa T."/>
            <person name="Narise T."/>
            <person name="Kondo S."/>
            <person name="Saito H."/>
            <person name="Sato R."/>
            <person name="Murakawa M."/>
            <person name="Ihara Y."/>
            <person name="Oshima-Yamada Y."/>
            <person name="Ohtaka K."/>
            <person name="Satoh M."/>
            <person name="Sonobe K."/>
            <person name="Ishii M."/>
            <person name="Ohtani R."/>
            <person name="Kanamori-Sato M."/>
            <person name="Honoki R."/>
            <person name="Miyazaki D."/>
            <person name="Mochizuki H."/>
            <person name="Umetsu J."/>
            <person name="Higashi K."/>
            <person name="Shibata D."/>
            <person name="Kamiya Y."/>
            <person name="Sato N."/>
            <person name="Nakamura Y."/>
            <person name="Tabata S."/>
            <person name="Ida S."/>
            <person name="Kurokawa K."/>
            <person name="Ohta H."/>
        </authorList>
    </citation>
    <scope>NUCLEOTIDE SEQUENCE [LARGE SCALE GENOMIC DNA]</scope>
    <source>
        <strain evidence="12 13">NIES-2285</strain>
    </source>
</reference>
<dbReference type="PANTHER" id="PTHR32315">
    <property type="entry name" value="ADENINE PHOSPHORIBOSYLTRANSFERASE"/>
    <property type="match status" value="1"/>
</dbReference>
<dbReference type="GO" id="GO:0005525">
    <property type="term" value="F:GTP binding"/>
    <property type="evidence" value="ECO:0007669"/>
    <property type="project" value="UniProtKB-KW"/>
</dbReference>
<dbReference type="OMA" id="KHKIGLM"/>
<dbReference type="Proteomes" id="UP000054558">
    <property type="component" value="Unassembled WGS sequence"/>
</dbReference>
<dbReference type="OrthoDB" id="106623at2759"/>
<dbReference type="InterPro" id="IPR005765">
    <property type="entry name" value="UPRT"/>
</dbReference>
<evidence type="ECO:0000256" key="6">
    <source>
        <dbReference type="ARBA" id="ARBA00022676"/>
    </source>
</evidence>
<comment type="pathway">
    <text evidence="2">Pyrimidine metabolism; UMP biosynthesis via salvage pathway; UMP from uracil: step 1/1.</text>
</comment>
<evidence type="ECO:0000256" key="7">
    <source>
        <dbReference type="ARBA" id="ARBA00022679"/>
    </source>
</evidence>
<dbReference type="PANTHER" id="PTHR32315:SF4">
    <property type="entry name" value="URACIL PHOSPHORIBOSYLTRANSFERASE, CHLOROPLASTIC"/>
    <property type="match status" value="1"/>
</dbReference>
<keyword evidence="9" id="KW-0342">GTP-binding</keyword>
<evidence type="ECO:0000259" key="11">
    <source>
        <dbReference type="Pfam" id="PF14681"/>
    </source>
</evidence>
<name>A0A1Y1ITD2_KLENI</name>
<dbReference type="GO" id="GO:0005737">
    <property type="term" value="C:cytoplasm"/>
    <property type="evidence" value="ECO:0007669"/>
    <property type="project" value="UniProtKB-ARBA"/>
</dbReference>
<evidence type="ECO:0000256" key="9">
    <source>
        <dbReference type="ARBA" id="ARBA00023134"/>
    </source>
</evidence>
<feature type="domain" description="Phosphoribosyltransferase" evidence="11">
    <location>
        <begin position="85"/>
        <end position="292"/>
    </location>
</feature>
<gene>
    <name evidence="12" type="ORF">KFL_010610010</name>
</gene>
<evidence type="ECO:0000256" key="1">
    <source>
        <dbReference type="ARBA" id="ARBA00001946"/>
    </source>
</evidence>
<comment type="cofactor">
    <cofactor evidence="1">
        <name>Mg(2+)</name>
        <dbReference type="ChEBI" id="CHEBI:18420"/>
    </cofactor>
</comment>
<dbReference type="AlphaFoldDB" id="A0A1Y1ITD2"/>
<keyword evidence="8" id="KW-0547">Nucleotide-binding</keyword>
<dbReference type="CDD" id="cd06223">
    <property type="entry name" value="PRTases_typeI"/>
    <property type="match status" value="1"/>
</dbReference>
<evidence type="ECO:0000313" key="13">
    <source>
        <dbReference type="Proteomes" id="UP000054558"/>
    </source>
</evidence>
<keyword evidence="6 12" id="KW-0328">Glycosyltransferase</keyword>
<dbReference type="Pfam" id="PF14681">
    <property type="entry name" value="UPRTase"/>
    <property type="match status" value="1"/>
</dbReference>
<evidence type="ECO:0000256" key="8">
    <source>
        <dbReference type="ARBA" id="ARBA00022741"/>
    </source>
</evidence>
<evidence type="ECO:0000313" key="12">
    <source>
        <dbReference type="EMBL" id="GAQ92581.1"/>
    </source>
</evidence>
<dbReference type="UniPathway" id="UPA00574">
    <property type="reaction ID" value="UER00636"/>
</dbReference>
<evidence type="ECO:0000256" key="2">
    <source>
        <dbReference type="ARBA" id="ARBA00005180"/>
    </source>
</evidence>
<dbReference type="SUPFAM" id="SSF53271">
    <property type="entry name" value="PRTase-like"/>
    <property type="match status" value="1"/>
</dbReference>